<comment type="caution">
    <text evidence="2">The sequence shown here is derived from an EMBL/GenBank/DDBJ whole genome shotgun (WGS) entry which is preliminary data.</text>
</comment>
<keyword evidence="1" id="KW-0472">Membrane</keyword>
<proteinExistence type="predicted"/>
<protein>
    <recommendedName>
        <fullName evidence="4">Anti-sigma factor</fullName>
    </recommendedName>
</protein>
<reference evidence="3" key="1">
    <citation type="journal article" date="2019" name="Int. J. Syst. Evol. Microbiol.">
        <title>The Global Catalogue of Microorganisms (GCM) 10K type strain sequencing project: providing services to taxonomists for standard genome sequencing and annotation.</title>
        <authorList>
            <consortium name="The Broad Institute Genomics Platform"/>
            <consortium name="The Broad Institute Genome Sequencing Center for Infectious Disease"/>
            <person name="Wu L."/>
            <person name="Ma J."/>
        </authorList>
    </citation>
    <scope>NUCLEOTIDE SEQUENCE [LARGE SCALE GENOMIC DNA]</scope>
    <source>
        <strain evidence="3">KCTC 52344</strain>
    </source>
</reference>
<sequence length="241" mass="28013">MDTNREKELIKRYLNGDASPEEFWEVEQLLAEDPNFLKKFETTKGLNYIEKTVFEKNVNEEIDQYLEPIEEVAQKREIDNKPREDDRYKKEKIVFFTPRVLVGMAASLIIIAGLVYHFTAGQDKAPVLLTTLSAHERLDVIPTDGKNFASDDSTGIVGDVVVQLFQDKKLPSDTTKYIYIKDMDRPEADTLKVFFSDKAKLEMWQKAKELTIKYNETEDNYNLLIDKKKYILNLNTLETLK</sequence>
<dbReference type="Proteomes" id="UP001597510">
    <property type="component" value="Unassembled WGS sequence"/>
</dbReference>
<keyword evidence="1" id="KW-0812">Transmembrane</keyword>
<accession>A0ABW5J572</accession>
<name>A0ABW5J572_9BACT</name>
<gene>
    <name evidence="2" type="ORF">ACFSR2_05090</name>
</gene>
<keyword evidence="1" id="KW-1133">Transmembrane helix</keyword>
<evidence type="ECO:0000256" key="1">
    <source>
        <dbReference type="SAM" id="Phobius"/>
    </source>
</evidence>
<evidence type="ECO:0000313" key="3">
    <source>
        <dbReference type="Proteomes" id="UP001597510"/>
    </source>
</evidence>
<organism evidence="2 3">
    <name type="scientific">Emticicia soli</name>
    <dbReference type="NCBI Taxonomy" id="2027878"/>
    <lineage>
        <taxon>Bacteria</taxon>
        <taxon>Pseudomonadati</taxon>
        <taxon>Bacteroidota</taxon>
        <taxon>Cytophagia</taxon>
        <taxon>Cytophagales</taxon>
        <taxon>Leadbetterellaceae</taxon>
        <taxon>Emticicia</taxon>
    </lineage>
</organism>
<feature type="transmembrane region" description="Helical" evidence="1">
    <location>
        <begin position="93"/>
        <end position="118"/>
    </location>
</feature>
<dbReference type="RefSeq" id="WP_340235661.1">
    <property type="nucleotide sequence ID" value="NZ_JBBEWC010000004.1"/>
</dbReference>
<keyword evidence="3" id="KW-1185">Reference proteome</keyword>
<dbReference type="EMBL" id="JBHULC010000004">
    <property type="protein sequence ID" value="MFD2520249.1"/>
    <property type="molecule type" value="Genomic_DNA"/>
</dbReference>
<evidence type="ECO:0008006" key="4">
    <source>
        <dbReference type="Google" id="ProtNLM"/>
    </source>
</evidence>
<evidence type="ECO:0000313" key="2">
    <source>
        <dbReference type="EMBL" id="MFD2520249.1"/>
    </source>
</evidence>